<organism evidence="8 9">
    <name type="scientific">Potamilus streckersoni</name>
    <dbReference type="NCBI Taxonomy" id="2493646"/>
    <lineage>
        <taxon>Eukaryota</taxon>
        <taxon>Metazoa</taxon>
        <taxon>Spiralia</taxon>
        <taxon>Lophotrochozoa</taxon>
        <taxon>Mollusca</taxon>
        <taxon>Bivalvia</taxon>
        <taxon>Autobranchia</taxon>
        <taxon>Heteroconchia</taxon>
        <taxon>Palaeoheterodonta</taxon>
        <taxon>Unionida</taxon>
        <taxon>Unionoidea</taxon>
        <taxon>Unionidae</taxon>
        <taxon>Ambleminae</taxon>
        <taxon>Lampsilini</taxon>
        <taxon>Potamilus</taxon>
    </lineage>
</organism>
<dbReference type="EMBL" id="JAEAOA010002358">
    <property type="protein sequence ID" value="KAK3603935.1"/>
    <property type="molecule type" value="Genomic_DNA"/>
</dbReference>
<reference evidence="8" key="3">
    <citation type="submission" date="2023-05" db="EMBL/GenBank/DDBJ databases">
        <authorList>
            <person name="Smith C.H."/>
        </authorList>
    </citation>
    <scope>NUCLEOTIDE SEQUENCE</scope>
    <source>
        <strain evidence="8">CHS0354</strain>
        <tissue evidence="8">Mantle</tissue>
    </source>
</reference>
<sequence>MAAILKHWREAATLLLVSKSKVFSAGNGKCNFECLMLKRSGKSKFMPSIYVFPGGIAHESDFSQDWLDIFNNVGKDKVTDLFTFVKRGGDGSPMFSRKRPDEFSFIPSEIAFRICAIRETFEESGILLARNIHSVKHENLALDGVPLTGSPAVLSKTILVPWRKKVDADAWEFIRMCRELEIVPDVWALYEWSNWLTPILPSVAANSNSHEGMLKGRRYDTAFFMCVLDHQPEAAHDEKETVASQWSSPVAMVKEHASGKLNLAPPQMIEIGRLLNVPNVDELHRFAWQRSSQRVDRWLPVPCLCEDGMLYLYPGDDLYPAEPDFEGHGPIKTFPMSVGEVSRKYPNHNRTEITLNNNNEQIKVHKCNIDMSDGQIRPVLDWTKFIPVAKL</sequence>
<accession>A0AAE0T4Z8</accession>
<dbReference type="Proteomes" id="UP001195483">
    <property type="component" value="Unassembled WGS sequence"/>
</dbReference>
<evidence type="ECO:0000256" key="1">
    <source>
        <dbReference type="ARBA" id="ARBA00001936"/>
    </source>
</evidence>
<dbReference type="PANTHER" id="PTHR12318:SF0">
    <property type="entry name" value="ACYL-COENZYME A DIPHOSPHATASE NUDT19"/>
    <property type="match status" value="1"/>
</dbReference>
<evidence type="ECO:0008006" key="10">
    <source>
        <dbReference type="Google" id="ProtNLM"/>
    </source>
</evidence>
<keyword evidence="7" id="KW-0464">Manganese</keyword>
<dbReference type="GO" id="GO:0046872">
    <property type="term" value="F:metal ion binding"/>
    <property type="evidence" value="ECO:0007669"/>
    <property type="project" value="UniProtKB-KW"/>
</dbReference>
<comment type="cofactor">
    <cofactor evidence="1">
        <name>Mn(2+)</name>
        <dbReference type="ChEBI" id="CHEBI:29035"/>
    </cofactor>
</comment>
<evidence type="ECO:0000256" key="2">
    <source>
        <dbReference type="ARBA" id="ARBA00001946"/>
    </source>
</evidence>
<reference evidence="8" key="1">
    <citation type="journal article" date="2021" name="Genome Biol. Evol.">
        <title>A High-Quality Reference Genome for a Parasitic Bivalve with Doubly Uniparental Inheritance (Bivalvia: Unionida).</title>
        <authorList>
            <person name="Smith C.H."/>
        </authorList>
    </citation>
    <scope>NUCLEOTIDE SEQUENCE</scope>
    <source>
        <strain evidence="8">CHS0354</strain>
    </source>
</reference>
<dbReference type="PANTHER" id="PTHR12318">
    <property type="entry name" value="TESTOSTERONE-REGULATED PROTEIN RP2"/>
    <property type="match status" value="1"/>
</dbReference>
<keyword evidence="5" id="KW-0378">Hydrolase</keyword>
<dbReference type="CDD" id="cd18870">
    <property type="entry name" value="NUDIX_AcylCoAdiphos_Nudt19"/>
    <property type="match status" value="1"/>
</dbReference>
<evidence type="ECO:0000313" key="9">
    <source>
        <dbReference type="Proteomes" id="UP001195483"/>
    </source>
</evidence>
<reference evidence="8" key="2">
    <citation type="journal article" date="2021" name="Genome Biol. Evol.">
        <title>Developing a high-quality reference genome for a parasitic bivalve with doubly uniparental inheritance (Bivalvia: Unionida).</title>
        <authorList>
            <person name="Smith C.H."/>
        </authorList>
    </citation>
    <scope>NUCLEOTIDE SEQUENCE</scope>
    <source>
        <strain evidence="8">CHS0354</strain>
        <tissue evidence="8">Mantle</tissue>
    </source>
</reference>
<evidence type="ECO:0000313" key="8">
    <source>
        <dbReference type="EMBL" id="KAK3603935.1"/>
    </source>
</evidence>
<evidence type="ECO:0000256" key="7">
    <source>
        <dbReference type="ARBA" id="ARBA00023211"/>
    </source>
</evidence>
<dbReference type="GO" id="GO:0005739">
    <property type="term" value="C:mitochondrion"/>
    <property type="evidence" value="ECO:0007669"/>
    <property type="project" value="TreeGrafter"/>
</dbReference>
<protein>
    <recommendedName>
        <fullName evidence="10">Nudix hydrolase domain-containing protein</fullName>
    </recommendedName>
</protein>
<keyword evidence="6" id="KW-0460">Magnesium</keyword>
<evidence type="ECO:0000256" key="6">
    <source>
        <dbReference type="ARBA" id="ARBA00022842"/>
    </source>
</evidence>
<comment type="cofactor">
    <cofactor evidence="2">
        <name>Mg(2+)</name>
        <dbReference type="ChEBI" id="CHEBI:18420"/>
    </cofactor>
</comment>
<dbReference type="SUPFAM" id="SSF55811">
    <property type="entry name" value="Nudix"/>
    <property type="match status" value="1"/>
</dbReference>
<proteinExistence type="inferred from homology"/>
<comment type="caution">
    <text evidence="8">The sequence shown here is derived from an EMBL/GenBank/DDBJ whole genome shotgun (WGS) entry which is preliminary data.</text>
</comment>
<evidence type="ECO:0000256" key="5">
    <source>
        <dbReference type="ARBA" id="ARBA00022801"/>
    </source>
</evidence>
<dbReference type="InterPro" id="IPR039121">
    <property type="entry name" value="NUDT19"/>
</dbReference>
<dbReference type="AlphaFoldDB" id="A0AAE0T4Z8"/>
<gene>
    <name evidence="8" type="ORF">CHS0354_042947</name>
</gene>
<dbReference type="GO" id="GO:0016818">
    <property type="term" value="F:hydrolase activity, acting on acid anhydrides, in phosphorus-containing anhydrides"/>
    <property type="evidence" value="ECO:0007669"/>
    <property type="project" value="InterPro"/>
</dbReference>
<dbReference type="InterPro" id="IPR015797">
    <property type="entry name" value="NUDIX_hydrolase-like_dom_sf"/>
</dbReference>
<keyword evidence="9" id="KW-1185">Reference proteome</keyword>
<keyword evidence="4" id="KW-0479">Metal-binding</keyword>
<dbReference type="Gene3D" id="3.90.79.10">
    <property type="entry name" value="Nucleoside Triphosphate Pyrophosphohydrolase"/>
    <property type="match status" value="1"/>
</dbReference>
<evidence type="ECO:0000256" key="4">
    <source>
        <dbReference type="ARBA" id="ARBA00022723"/>
    </source>
</evidence>
<evidence type="ECO:0000256" key="3">
    <source>
        <dbReference type="ARBA" id="ARBA00005582"/>
    </source>
</evidence>
<comment type="similarity">
    <text evidence="3">Belongs to the Nudix hydrolase family.</text>
</comment>
<name>A0AAE0T4Z8_9BIVA</name>